<evidence type="ECO:0000256" key="2">
    <source>
        <dbReference type="ARBA" id="ARBA00004116"/>
    </source>
</evidence>
<dbReference type="PROSITE" id="PS50089">
    <property type="entry name" value="ZF_RING_2"/>
    <property type="match status" value="1"/>
</dbReference>
<dbReference type="GO" id="GO:0005829">
    <property type="term" value="C:cytosol"/>
    <property type="evidence" value="ECO:0007669"/>
    <property type="project" value="TreeGrafter"/>
</dbReference>
<evidence type="ECO:0000256" key="10">
    <source>
        <dbReference type="ARBA" id="ARBA00022833"/>
    </source>
</evidence>
<dbReference type="AlphaFoldDB" id="W6MI84"/>
<keyword evidence="16" id="KW-1185">Reference proteome</keyword>
<evidence type="ECO:0000256" key="11">
    <source>
        <dbReference type="PROSITE-ProRule" id="PRU00175"/>
    </source>
</evidence>
<feature type="compositionally biased region" description="Polar residues" evidence="13">
    <location>
        <begin position="14"/>
        <end position="34"/>
    </location>
</feature>
<dbReference type="PANTHER" id="PTHR46200">
    <property type="entry name" value="GATOR COMPLEX PROTEIN WDR24"/>
    <property type="match status" value="1"/>
</dbReference>
<dbReference type="OrthoDB" id="60955at2759"/>
<evidence type="ECO:0000256" key="5">
    <source>
        <dbReference type="ARBA" id="ARBA00022554"/>
    </source>
</evidence>
<evidence type="ECO:0000256" key="1">
    <source>
        <dbReference type="ARBA" id="ARBA00002738"/>
    </source>
</evidence>
<dbReference type="HOGENOM" id="CLU_008512_0_0_1"/>
<reference evidence="15" key="2">
    <citation type="submission" date="2014-02" db="EMBL/GenBank/DDBJ databases">
        <title>Complete DNA sequence of /Kuraishia capsulata/ illustrates novel genomic features among budding yeasts (/Saccharomycotina/).</title>
        <authorList>
            <person name="Morales L."/>
            <person name="Noel B."/>
            <person name="Porcel B."/>
            <person name="Marcet-Houben M."/>
            <person name="Hullo M-F."/>
            <person name="Sacerdot C."/>
            <person name="Tekaia F."/>
            <person name="Leh-Louis V."/>
            <person name="Despons L."/>
            <person name="Khanna V."/>
            <person name="Aury J-M."/>
            <person name="Barbe V."/>
            <person name="Couloux A."/>
            <person name="Labadie K."/>
            <person name="Pelletier E."/>
            <person name="Souciet J-L."/>
            <person name="Boekhout T."/>
            <person name="Gabaldon T."/>
            <person name="Wincker P."/>
            <person name="Dujon B."/>
        </authorList>
    </citation>
    <scope>NUCLEOTIDE SEQUENCE</scope>
    <source>
        <strain evidence="15">CBS 1993</strain>
    </source>
</reference>
<dbReference type="InterPro" id="IPR049566">
    <property type="entry name" value="WDR59_RTC1-like_RING_Znf"/>
</dbReference>
<keyword evidence="6 12" id="KW-0853">WD repeat</keyword>
<evidence type="ECO:0000256" key="13">
    <source>
        <dbReference type="SAM" id="MobiDB-lite"/>
    </source>
</evidence>
<evidence type="ECO:0000256" key="4">
    <source>
        <dbReference type="ARBA" id="ARBA00015098"/>
    </source>
</evidence>
<proteinExistence type="inferred from homology"/>
<evidence type="ECO:0000256" key="12">
    <source>
        <dbReference type="PROSITE-ProRule" id="PRU00221"/>
    </source>
</evidence>
<dbReference type="PANTHER" id="PTHR46200:SF1">
    <property type="entry name" value="GATOR COMPLEX PROTEIN WDR24"/>
    <property type="match status" value="1"/>
</dbReference>
<keyword evidence="8" id="KW-0677">Repeat</keyword>
<evidence type="ECO:0000259" key="14">
    <source>
        <dbReference type="PROSITE" id="PS50089"/>
    </source>
</evidence>
<evidence type="ECO:0000256" key="6">
    <source>
        <dbReference type="ARBA" id="ARBA00022574"/>
    </source>
</evidence>
<dbReference type="PROSITE" id="PS00678">
    <property type="entry name" value="WD_REPEATS_1"/>
    <property type="match status" value="2"/>
</dbReference>
<feature type="domain" description="RING-type" evidence="14">
    <location>
        <begin position="1026"/>
        <end position="1065"/>
    </location>
</feature>
<keyword evidence="5" id="KW-0926">Vacuole</keyword>
<reference evidence="15" key="1">
    <citation type="submission" date="2013-12" db="EMBL/GenBank/DDBJ databases">
        <authorList>
            <person name="Genoscope - CEA"/>
        </authorList>
    </citation>
    <scope>NUCLEOTIDE SEQUENCE</scope>
    <source>
        <strain evidence="15">CBS 1993</strain>
    </source>
</reference>
<feature type="compositionally biased region" description="Basic and acidic residues" evidence="13">
    <location>
        <begin position="771"/>
        <end position="780"/>
    </location>
</feature>
<keyword evidence="9 11" id="KW-0863">Zinc-finger</keyword>
<feature type="compositionally biased region" description="Acidic residues" evidence="13">
    <location>
        <begin position="740"/>
        <end position="756"/>
    </location>
</feature>
<feature type="repeat" description="WD" evidence="12">
    <location>
        <begin position="276"/>
        <end position="309"/>
    </location>
</feature>
<keyword evidence="7" id="KW-0479">Metal-binding</keyword>
<dbReference type="GO" id="GO:0008270">
    <property type="term" value="F:zinc ion binding"/>
    <property type="evidence" value="ECO:0007669"/>
    <property type="project" value="UniProtKB-KW"/>
</dbReference>
<dbReference type="InterPro" id="IPR019775">
    <property type="entry name" value="WD40_repeat_CS"/>
</dbReference>
<accession>W6MI84</accession>
<dbReference type="STRING" id="1382522.W6MI84"/>
<comment type="similarity">
    <text evidence="3">Belongs to the WD repeat RTC1 family.</text>
</comment>
<evidence type="ECO:0000313" key="16">
    <source>
        <dbReference type="Proteomes" id="UP000019384"/>
    </source>
</evidence>
<dbReference type="InterPro" id="IPR037590">
    <property type="entry name" value="WDR24"/>
</dbReference>
<feature type="compositionally biased region" description="Polar residues" evidence="13">
    <location>
        <begin position="466"/>
        <end position="489"/>
    </location>
</feature>
<feature type="region of interest" description="Disordered" evidence="13">
    <location>
        <begin position="524"/>
        <end position="545"/>
    </location>
</feature>
<evidence type="ECO:0000256" key="8">
    <source>
        <dbReference type="ARBA" id="ARBA00022737"/>
    </source>
</evidence>
<feature type="repeat" description="WD" evidence="12">
    <location>
        <begin position="187"/>
        <end position="229"/>
    </location>
</feature>
<dbReference type="InterPro" id="IPR036322">
    <property type="entry name" value="WD40_repeat_dom_sf"/>
</dbReference>
<protein>
    <recommendedName>
        <fullName evidence="4">Restriction of telomere capping protein 1</fullName>
    </recommendedName>
</protein>
<dbReference type="GeneID" id="34519535"/>
<dbReference type="InterPro" id="IPR015943">
    <property type="entry name" value="WD40/YVTN_repeat-like_dom_sf"/>
</dbReference>
<evidence type="ECO:0000256" key="7">
    <source>
        <dbReference type="ARBA" id="ARBA00022723"/>
    </source>
</evidence>
<dbReference type="GO" id="GO:0061700">
    <property type="term" value="C:GATOR2 complex"/>
    <property type="evidence" value="ECO:0007669"/>
    <property type="project" value="TreeGrafter"/>
</dbReference>
<dbReference type="SUPFAM" id="SSF50978">
    <property type="entry name" value="WD40 repeat-like"/>
    <property type="match status" value="1"/>
</dbReference>
<feature type="region of interest" description="Disordered" evidence="13">
    <location>
        <begin position="466"/>
        <end position="505"/>
    </location>
</feature>
<organism evidence="15 16">
    <name type="scientific">Kuraishia capsulata CBS 1993</name>
    <dbReference type="NCBI Taxonomy" id="1382522"/>
    <lineage>
        <taxon>Eukaryota</taxon>
        <taxon>Fungi</taxon>
        <taxon>Dikarya</taxon>
        <taxon>Ascomycota</taxon>
        <taxon>Saccharomycotina</taxon>
        <taxon>Pichiomycetes</taxon>
        <taxon>Pichiales</taxon>
        <taxon>Pichiaceae</taxon>
        <taxon>Kuraishia</taxon>
    </lineage>
</organism>
<feature type="region of interest" description="Disordered" evidence="13">
    <location>
        <begin position="1"/>
        <end position="47"/>
    </location>
</feature>
<feature type="compositionally biased region" description="Low complexity" evidence="13">
    <location>
        <begin position="822"/>
        <end position="836"/>
    </location>
</feature>
<dbReference type="Proteomes" id="UP000019384">
    <property type="component" value="Unassembled WGS sequence"/>
</dbReference>
<evidence type="ECO:0000256" key="9">
    <source>
        <dbReference type="ARBA" id="ARBA00022771"/>
    </source>
</evidence>
<dbReference type="PROSITE" id="PS50294">
    <property type="entry name" value="WD_REPEATS_REGION"/>
    <property type="match status" value="2"/>
</dbReference>
<dbReference type="RefSeq" id="XP_022458147.1">
    <property type="nucleotide sequence ID" value="XM_022604358.1"/>
</dbReference>
<name>W6MI84_9ASCO</name>
<comment type="function">
    <text evidence="1">May be involved in a process influencing telomere capping.</text>
</comment>
<sequence length="1074" mass="117642">MSYHDGRKIPHGSTGASSGPGNTNLSGSPSSGSTMKDYIGNSAGSRRSSGNFARLAFSIYGGSSGVGTGNSGTASSISPSFHHHHRLSVNAVQFYAPAEILCVGKSHDSSNILAVGGQKMLQLLKVVGNEVVVESDIFSSSRNTKFGSASDVKFGHAQFNKVFAAATISGSIYTYNVQRGFKAQGLLNEHSRAVNSIDFNVQNPCNLVSGSQDGTMKIWDLRSKGNRAAVTIYGISDAVRCVQFSPHNARKVAGIFDSGVIKMWDMRNPNQYEKRMTAHTGPGLSLDWHPEYDYILSGGRDKQLQVWNMAATDSREPNYVISTSGAISKASWCPYETSSLLSTDIAISFLNDDPCVQVWNLSRKYIPKQTVESHSNQVTGLVWASADSIWSCSRDRMLVLDDLKTFPRPLDNVPPAVVGWNSSSGTELCFVQQNKYQFEKTLAVPAARPAANSVVSSSETIGRYQQSQQLVASPTNSNHAQLSPTGSLHAQSTQTSASTSPWSMSSTNIADMKFTPVMARSQSYRPQLNRTPSQIPPASSDTEIQTQSPYMCPVNLPLRDSSPEVFEFLASHYLISVPDGMDIVSLCEYNASIAASARKFRDCQTWRTIKASILWQMSEEENGNTVMENTHDPAFYEEHVNEQKRMPIPRGSMMTVDSRSSFDTALGSAPSDHFGIGSSPGNVFAKSFKAGLANLEMAKARTYSGLSMQSSPESRSNLTERFEKLRMTEASKASKVENAADLDNENAISDGEEPNESEQKQPVQIPPSMENVERDHDPETKAIPIGKSPNKSVKSGNGSGNRYTFRGEVAPDFDNEKPPSPNFSSKSPYSLRSSLSSSMRKVDTKLQGNTSLLVQPLLKTSRAASRISGRSELTEMLKSVKSEQTEKDLGEFHLNVPWSPNRMIQQASDYSAQQGDIIMSATLALLFAKKYGGIRYRTAEDWVYSYHEILCRRTLFGVAANVMKVASDLFDSLKQKGQTDVSLRTFCGNCGSLILNENTKNRLQTDPEIEFGFWYCDRCNKSLGGCIYCHEAVKGMAVCLLECGHRGHFGCLKRWFFEEGETDCPAGCGFVALR</sequence>
<dbReference type="EMBL" id="HG793126">
    <property type="protein sequence ID" value="CDK26139.1"/>
    <property type="molecule type" value="Genomic_DNA"/>
</dbReference>
<evidence type="ECO:0000256" key="3">
    <source>
        <dbReference type="ARBA" id="ARBA00008863"/>
    </source>
</evidence>
<dbReference type="SMART" id="SM00320">
    <property type="entry name" value="WD40"/>
    <property type="match status" value="4"/>
</dbReference>
<dbReference type="GO" id="GO:1904263">
    <property type="term" value="P:positive regulation of TORC1 signaling"/>
    <property type="evidence" value="ECO:0007669"/>
    <property type="project" value="TreeGrafter"/>
</dbReference>
<dbReference type="InterPro" id="IPR001841">
    <property type="entry name" value="Znf_RING"/>
</dbReference>
<dbReference type="GO" id="GO:0005774">
    <property type="term" value="C:vacuolar membrane"/>
    <property type="evidence" value="ECO:0007669"/>
    <property type="project" value="TreeGrafter"/>
</dbReference>
<feature type="compositionally biased region" description="Polar residues" evidence="13">
    <location>
        <begin position="789"/>
        <end position="802"/>
    </location>
</feature>
<dbReference type="Pfam" id="PF00400">
    <property type="entry name" value="WD40"/>
    <property type="match status" value="2"/>
</dbReference>
<dbReference type="InterPro" id="IPR001680">
    <property type="entry name" value="WD40_rpt"/>
</dbReference>
<keyword evidence="10" id="KW-0862">Zinc</keyword>
<feature type="compositionally biased region" description="Low complexity" evidence="13">
    <location>
        <begin position="490"/>
        <end position="505"/>
    </location>
</feature>
<dbReference type="Pfam" id="PF17120">
    <property type="entry name" value="zf-RING_16"/>
    <property type="match status" value="1"/>
</dbReference>
<gene>
    <name evidence="15" type="ORF">KUCA_T00002110001</name>
</gene>
<dbReference type="PROSITE" id="PS50082">
    <property type="entry name" value="WD_REPEATS_2"/>
    <property type="match status" value="2"/>
</dbReference>
<evidence type="ECO:0000313" key="15">
    <source>
        <dbReference type="EMBL" id="CDK26139.1"/>
    </source>
</evidence>
<dbReference type="Gene3D" id="2.130.10.10">
    <property type="entry name" value="YVTN repeat-like/Quinoprotein amine dehydrogenase"/>
    <property type="match status" value="2"/>
</dbReference>
<feature type="region of interest" description="Disordered" evidence="13">
    <location>
        <begin position="729"/>
        <end position="836"/>
    </location>
</feature>
<dbReference type="GO" id="GO:0016239">
    <property type="term" value="P:positive regulation of macroautophagy"/>
    <property type="evidence" value="ECO:0007669"/>
    <property type="project" value="TreeGrafter"/>
</dbReference>
<comment type="subcellular location">
    <subcellularLocation>
        <location evidence="2">Vacuole</location>
    </subcellularLocation>
</comment>